<evidence type="ECO:0000313" key="1">
    <source>
        <dbReference type="EMBL" id="RMX53162.1"/>
    </source>
</evidence>
<gene>
    <name evidence="1" type="ORF">pdam_00015483</name>
</gene>
<accession>A0A3M6UHM8</accession>
<reference evidence="1 2" key="1">
    <citation type="journal article" date="2018" name="Sci. Rep.">
        <title>Comparative analysis of the Pocillopora damicornis genome highlights role of immune system in coral evolution.</title>
        <authorList>
            <person name="Cunning R."/>
            <person name="Bay R.A."/>
            <person name="Gillette P."/>
            <person name="Baker A.C."/>
            <person name="Traylor-Knowles N."/>
        </authorList>
    </citation>
    <scope>NUCLEOTIDE SEQUENCE [LARGE SCALE GENOMIC DNA]</scope>
    <source>
        <strain evidence="1">RSMAS</strain>
        <tissue evidence="1">Whole animal</tissue>
    </source>
</reference>
<dbReference type="EMBL" id="RCHS01001508">
    <property type="protein sequence ID" value="RMX53162.1"/>
    <property type="molecule type" value="Genomic_DNA"/>
</dbReference>
<dbReference type="Proteomes" id="UP000275408">
    <property type="component" value="Unassembled WGS sequence"/>
</dbReference>
<protein>
    <submittedName>
        <fullName evidence="1">Uncharacterized protein</fullName>
    </submittedName>
</protein>
<dbReference type="AlphaFoldDB" id="A0A3M6UHM8"/>
<keyword evidence="2" id="KW-1185">Reference proteome</keyword>
<sequence>MTNNKLGTLTKERILEGRTLGNLIRYYLESVPMVEVGKVDDLLLLNNTLTDRNCHSDKYNATDTHPVMAMANYLEGMEPRNNVLDSLGGSYQYKCLDSYSMVEQDMTDDSLCDTQADKQEGLAIKGDREFEGSNDLDKLVHRYDYNDLDILGAVQRSYSICSDTFPDRLGLCYILQDSSLVLVLVTWLWKQEEYTKTSEVLS</sequence>
<proteinExistence type="predicted"/>
<name>A0A3M6UHM8_POCDA</name>
<evidence type="ECO:0000313" key="2">
    <source>
        <dbReference type="Proteomes" id="UP000275408"/>
    </source>
</evidence>
<organism evidence="1 2">
    <name type="scientific">Pocillopora damicornis</name>
    <name type="common">Cauliflower coral</name>
    <name type="synonym">Millepora damicornis</name>
    <dbReference type="NCBI Taxonomy" id="46731"/>
    <lineage>
        <taxon>Eukaryota</taxon>
        <taxon>Metazoa</taxon>
        <taxon>Cnidaria</taxon>
        <taxon>Anthozoa</taxon>
        <taxon>Hexacorallia</taxon>
        <taxon>Scleractinia</taxon>
        <taxon>Astrocoeniina</taxon>
        <taxon>Pocilloporidae</taxon>
        <taxon>Pocillopora</taxon>
    </lineage>
</organism>
<comment type="caution">
    <text evidence="1">The sequence shown here is derived from an EMBL/GenBank/DDBJ whole genome shotgun (WGS) entry which is preliminary data.</text>
</comment>